<name>A0ACC3MKL0_9PEZI</name>
<organism evidence="1 2">
    <name type="scientific">Vermiconidia calcicola</name>
    <dbReference type="NCBI Taxonomy" id="1690605"/>
    <lineage>
        <taxon>Eukaryota</taxon>
        <taxon>Fungi</taxon>
        <taxon>Dikarya</taxon>
        <taxon>Ascomycota</taxon>
        <taxon>Pezizomycotina</taxon>
        <taxon>Dothideomycetes</taxon>
        <taxon>Dothideomycetidae</taxon>
        <taxon>Mycosphaerellales</taxon>
        <taxon>Extremaceae</taxon>
        <taxon>Vermiconidia</taxon>
    </lineage>
</organism>
<sequence>MASETSSPALQAVATDDKPFRFLDLPGELRNKIYEMAFYHEDNDGFIAPALVFSTADAWEERFPAHVNGRKKIIDVGTTVGKAKSAARTSESEAGFEIDIEGHLRAGGQLSDRIISVYEHGGDGRLTLSGHEYAHVCSLECLRQPPLTMVDRQLRQEGLPLFYSLNKFRFGCLGRDDRIKRGFISWWRHTGDTNLRLIDHFEIASLHEKGDDIWSKVEIRVVRDKAGSGYIVELIDPNNDVWKKIPFSRVNGKLKFVVSESERAKAAVGSKRGIFMEYVGQLEDDGLFVRGIEGVLGSGKWLERIRVDWDHVKMCPEPEVVATDMEQFTERFRFW</sequence>
<dbReference type="Proteomes" id="UP001281147">
    <property type="component" value="Unassembled WGS sequence"/>
</dbReference>
<dbReference type="EMBL" id="JAUTXU010000236">
    <property type="protein sequence ID" value="KAK3696773.1"/>
    <property type="molecule type" value="Genomic_DNA"/>
</dbReference>
<protein>
    <submittedName>
        <fullName evidence="1">Uncharacterized protein</fullName>
    </submittedName>
</protein>
<evidence type="ECO:0000313" key="1">
    <source>
        <dbReference type="EMBL" id="KAK3696773.1"/>
    </source>
</evidence>
<evidence type="ECO:0000313" key="2">
    <source>
        <dbReference type="Proteomes" id="UP001281147"/>
    </source>
</evidence>
<comment type="caution">
    <text evidence="1">The sequence shown here is derived from an EMBL/GenBank/DDBJ whole genome shotgun (WGS) entry which is preliminary data.</text>
</comment>
<proteinExistence type="predicted"/>
<accession>A0ACC3MKL0</accession>
<reference evidence="1" key="1">
    <citation type="submission" date="2023-07" db="EMBL/GenBank/DDBJ databases">
        <title>Black Yeasts Isolated from many extreme environments.</title>
        <authorList>
            <person name="Coleine C."/>
            <person name="Stajich J.E."/>
            <person name="Selbmann L."/>
        </authorList>
    </citation>
    <scope>NUCLEOTIDE SEQUENCE</scope>
    <source>
        <strain evidence="1">CCFEE 5714</strain>
    </source>
</reference>
<gene>
    <name evidence="1" type="ORF">LTR37_017797</name>
</gene>
<keyword evidence="2" id="KW-1185">Reference proteome</keyword>